<organism evidence="2 3">
    <name type="scientific">Splendidivirga corallicola</name>
    <dbReference type="NCBI Taxonomy" id="3051826"/>
    <lineage>
        <taxon>Bacteria</taxon>
        <taxon>Pseudomonadati</taxon>
        <taxon>Bacteroidota</taxon>
        <taxon>Cytophagia</taxon>
        <taxon>Cytophagales</taxon>
        <taxon>Splendidivirgaceae</taxon>
        <taxon>Splendidivirga</taxon>
    </lineage>
</organism>
<dbReference type="EMBL" id="JAUJEA010000002">
    <property type="protein sequence ID" value="MDN5201314.1"/>
    <property type="molecule type" value="Genomic_DNA"/>
</dbReference>
<dbReference type="RefSeq" id="WP_346751340.1">
    <property type="nucleotide sequence ID" value="NZ_JAUJEA010000002.1"/>
</dbReference>
<feature type="signal peptide" evidence="1">
    <location>
        <begin position="1"/>
        <end position="22"/>
    </location>
</feature>
<comment type="caution">
    <text evidence="2">The sequence shown here is derived from an EMBL/GenBank/DDBJ whole genome shotgun (WGS) entry which is preliminary data.</text>
</comment>
<evidence type="ECO:0000256" key="1">
    <source>
        <dbReference type="SAM" id="SignalP"/>
    </source>
</evidence>
<sequence>MKKIFVFIITLLLMAGASQVQAQQFDPPKSGAVLRLETYQYELKPGHDISTDLWLVRSKRNKKTKFGDFQAKAPTGITVKIDAKENQDVYSMYVTAEQNVEPGNYSIILSAKGKNAHQVKSVVISLKVNKS</sequence>
<reference evidence="2" key="1">
    <citation type="submission" date="2023-06" db="EMBL/GenBank/DDBJ databases">
        <title>Genomic of Parafulvivirga corallium.</title>
        <authorList>
            <person name="Wang G."/>
        </authorList>
    </citation>
    <scope>NUCLEOTIDE SEQUENCE</scope>
    <source>
        <strain evidence="2">BMA10</strain>
    </source>
</reference>
<gene>
    <name evidence="2" type="ORF">QQ008_08075</name>
</gene>
<keyword evidence="3" id="KW-1185">Reference proteome</keyword>
<proteinExistence type="predicted"/>
<evidence type="ECO:0000313" key="2">
    <source>
        <dbReference type="EMBL" id="MDN5201314.1"/>
    </source>
</evidence>
<protein>
    <recommendedName>
        <fullName evidence="4">DUF4625 domain-containing protein</fullName>
    </recommendedName>
</protein>
<dbReference type="Proteomes" id="UP001172082">
    <property type="component" value="Unassembled WGS sequence"/>
</dbReference>
<keyword evidence="1" id="KW-0732">Signal</keyword>
<evidence type="ECO:0008006" key="4">
    <source>
        <dbReference type="Google" id="ProtNLM"/>
    </source>
</evidence>
<feature type="chain" id="PRO_5045880725" description="DUF4625 domain-containing protein" evidence="1">
    <location>
        <begin position="23"/>
        <end position="131"/>
    </location>
</feature>
<evidence type="ECO:0000313" key="3">
    <source>
        <dbReference type="Proteomes" id="UP001172082"/>
    </source>
</evidence>
<accession>A0ABT8KM58</accession>
<name>A0ABT8KM58_9BACT</name>